<dbReference type="InterPro" id="IPR041796">
    <property type="entry name" value="Mre11_N"/>
</dbReference>
<keyword evidence="4" id="KW-1185">Reference proteome</keyword>
<dbReference type="PANTHER" id="PTHR30337:SF7">
    <property type="entry name" value="PHOSPHOESTERASE"/>
    <property type="match status" value="1"/>
</dbReference>
<comment type="caution">
    <text evidence="3">The sequence shown here is derived from an EMBL/GenBank/DDBJ whole genome shotgun (WGS) entry which is preliminary data.</text>
</comment>
<dbReference type="Gene3D" id="3.60.21.10">
    <property type="match status" value="1"/>
</dbReference>
<feature type="domain" description="Calcineurin-like phosphoesterase" evidence="2">
    <location>
        <begin position="3"/>
        <end position="195"/>
    </location>
</feature>
<proteinExistence type="predicted"/>
<dbReference type="Proteomes" id="UP001500841">
    <property type="component" value="Unassembled WGS sequence"/>
</dbReference>
<dbReference type="PANTHER" id="PTHR30337">
    <property type="entry name" value="COMPONENT OF ATP-DEPENDENT DSDNA EXONUCLEASE"/>
    <property type="match status" value="1"/>
</dbReference>
<keyword evidence="3" id="KW-0269">Exonuclease</keyword>
<organism evidence="3 4">
    <name type="scientific">Mucilaginibacter panaciglaebae</name>
    <dbReference type="NCBI Taxonomy" id="502331"/>
    <lineage>
        <taxon>Bacteria</taxon>
        <taxon>Pseudomonadati</taxon>
        <taxon>Bacteroidota</taxon>
        <taxon>Sphingobacteriia</taxon>
        <taxon>Sphingobacteriales</taxon>
        <taxon>Sphingobacteriaceae</taxon>
        <taxon>Mucilaginibacter</taxon>
    </lineage>
</organism>
<dbReference type="InterPro" id="IPR004843">
    <property type="entry name" value="Calcineurin-like_PHP"/>
</dbReference>
<evidence type="ECO:0000259" key="2">
    <source>
        <dbReference type="Pfam" id="PF00149"/>
    </source>
</evidence>
<evidence type="ECO:0000256" key="1">
    <source>
        <dbReference type="ARBA" id="ARBA00022801"/>
    </source>
</evidence>
<reference evidence="4" key="1">
    <citation type="journal article" date="2019" name="Int. J. Syst. Evol. Microbiol.">
        <title>The Global Catalogue of Microorganisms (GCM) 10K type strain sequencing project: providing services to taxonomists for standard genome sequencing and annotation.</title>
        <authorList>
            <consortium name="The Broad Institute Genomics Platform"/>
            <consortium name="The Broad Institute Genome Sequencing Center for Infectious Disease"/>
            <person name="Wu L."/>
            <person name="Ma J."/>
        </authorList>
    </citation>
    <scope>NUCLEOTIDE SEQUENCE [LARGE SCALE GENOMIC DNA]</scope>
    <source>
        <strain evidence="4">JCM 17085</strain>
    </source>
</reference>
<protein>
    <submittedName>
        <fullName evidence="3">DNA repair exonuclease</fullName>
    </submittedName>
</protein>
<dbReference type="CDD" id="cd00840">
    <property type="entry name" value="MPP_Mre11_N"/>
    <property type="match status" value="1"/>
</dbReference>
<dbReference type="InterPro" id="IPR050535">
    <property type="entry name" value="DNA_Repair-Maintenance_Comp"/>
</dbReference>
<accession>A0ABP7WNI3</accession>
<dbReference type="EMBL" id="BAABCV010000004">
    <property type="protein sequence ID" value="GAA4093021.1"/>
    <property type="molecule type" value="Genomic_DNA"/>
</dbReference>
<dbReference type="Pfam" id="PF00149">
    <property type="entry name" value="Metallophos"/>
    <property type="match status" value="1"/>
</dbReference>
<dbReference type="GO" id="GO:0004527">
    <property type="term" value="F:exonuclease activity"/>
    <property type="evidence" value="ECO:0007669"/>
    <property type="project" value="UniProtKB-KW"/>
</dbReference>
<sequence length="425" mass="47476">MSIKILATADLHLGKSSADVSGSHASTKYTWQKIINYCIQNNVDVLALCGDIVDWDNRYFEAVGPLQRGFEELHRHGIAVYMVSGNHDFDVLAGIAGNIKLPNVHLIGAKGQWEVQKFEKDGQLVQFAGWSFPTKSVRESAFLDWGLPGYDAKYPCIGLLHGDIDKPGSEYHPFKLDELVKSEVNLWLLGHIHKPERLRQNPEVWYVGSPQAMSAKEPDGHGALLAEVSRSGMIGISQVLLSTVLYRTVEIPVSAIDEETELRDRIINALVKDGMDAENEMPELQSIVYQVKLTGEHITINEVERWTRDIIQYSQVLNRTTISVRKIYSRLRPALQKLEELALSNSPAGVLAHTILEHRKGVVTPFLGRLIADWKVKASHAYQSGTYTPLLIGRRIGPPGDQEGMNFILNECNRLLAELNGQLNS</sequence>
<evidence type="ECO:0000313" key="3">
    <source>
        <dbReference type="EMBL" id="GAA4093021.1"/>
    </source>
</evidence>
<name>A0ABP7WNI3_9SPHI</name>
<dbReference type="RefSeq" id="WP_345102283.1">
    <property type="nucleotide sequence ID" value="NZ_BAABCV010000004.1"/>
</dbReference>
<dbReference type="SUPFAM" id="SSF56300">
    <property type="entry name" value="Metallo-dependent phosphatases"/>
    <property type="match status" value="1"/>
</dbReference>
<keyword evidence="1" id="KW-0378">Hydrolase</keyword>
<dbReference type="InterPro" id="IPR029052">
    <property type="entry name" value="Metallo-depent_PP-like"/>
</dbReference>
<keyword evidence="3" id="KW-0540">Nuclease</keyword>
<gene>
    <name evidence="3" type="ORF">GCM10022392_14270</name>
</gene>
<evidence type="ECO:0000313" key="4">
    <source>
        <dbReference type="Proteomes" id="UP001500841"/>
    </source>
</evidence>